<evidence type="ECO:0000256" key="1">
    <source>
        <dbReference type="SAM" id="SignalP"/>
    </source>
</evidence>
<dbReference type="PROSITE" id="PS51257">
    <property type="entry name" value="PROKAR_LIPOPROTEIN"/>
    <property type="match status" value="1"/>
</dbReference>
<sequence>MKSLPIKRYLSCLSLAAFLFLSCVDDVDFDRLDEVVLTPRFDIDLLFFSINYTSLSNEEIVNSQIILRDTTELNFLDDEVTQENLVEIAISYKATNTFNHSITNRAAFLNQNGDVEYEITFPVSGSSDGTPVVTEFTEVIEAQNLENIRNSIQLANEVIISAGTLPQSGELNLQSKAIYSLEFSDL</sequence>
<dbReference type="EMBL" id="JSAQ01000001">
    <property type="protein sequence ID" value="KGO07457.1"/>
    <property type="molecule type" value="Genomic_DNA"/>
</dbReference>
<dbReference type="KEGG" id="ddo:I597_1247"/>
<organism evidence="2 3">
    <name type="scientific">Dokdonia donghaensis DSW-1</name>
    <dbReference type="NCBI Taxonomy" id="1300343"/>
    <lineage>
        <taxon>Bacteria</taxon>
        <taxon>Pseudomonadati</taxon>
        <taxon>Bacteroidota</taxon>
        <taxon>Flavobacteriia</taxon>
        <taxon>Flavobacteriales</taxon>
        <taxon>Flavobacteriaceae</taxon>
        <taxon>Dokdonia</taxon>
    </lineage>
</organism>
<comment type="caution">
    <text evidence="2">The sequence shown here is derived from an EMBL/GenBank/DDBJ whole genome shotgun (WGS) entry which is preliminary data.</text>
</comment>
<evidence type="ECO:0008006" key="4">
    <source>
        <dbReference type="Google" id="ProtNLM"/>
    </source>
</evidence>
<feature type="signal peptide" evidence="1">
    <location>
        <begin position="1"/>
        <end position="25"/>
    </location>
</feature>
<proteinExistence type="predicted"/>
<dbReference type="OrthoDB" id="1448832at2"/>
<dbReference type="RefSeq" id="WP_035327521.1">
    <property type="nucleotide sequence ID" value="NZ_CP015125.1"/>
</dbReference>
<keyword evidence="3" id="KW-1185">Reference proteome</keyword>
<keyword evidence="1" id="KW-0732">Signal</keyword>
<reference evidence="2 3" key="1">
    <citation type="submission" date="2014-10" db="EMBL/GenBank/DDBJ databases">
        <title>Draft genome sequence of the proteorhodopsin-containing marine bacterium Dokdonia donghaensis.</title>
        <authorList>
            <person name="Gomez-Consarnau L."/>
            <person name="Gonzalez J.M."/>
            <person name="Riedel T."/>
            <person name="Jaenicke S."/>
            <person name="Wagner-Doebler I."/>
            <person name="Fuhrman J.A."/>
        </authorList>
    </citation>
    <scope>NUCLEOTIDE SEQUENCE [LARGE SCALE GENOMIC DNA]</scope>
    <source>
        <strain evidence="2 3">DSW-1</strain>
    </source>
</reference>
<gene>
    <name evidence="2" type="ORF">NV36_11845</name>
</gene>
<protein>
    <recommendedName>
        <fullName evidence="4">DUF4249 family protein</fullName>
    </recommendedName>
</protein>
<accession>A0A0A2GW66</accession>
<evidence type="ECO:0000313" key="3">
    <source>
        <dbReference type="Proteomes" id="UP000030140"/>
    </source>
</evidence>
<dbReference type="AlphaFoldDB" id="A0A0A2GW66"/>
<evidence type="ECO:0000313" key="2">
    <source>
        <dbReference type="EMBL" id="KGO07457.1"/>
    </source>
</evidence>
<dbReference type="Proteomes" id="UP000030140">
    <property type="component" value="Unassembled WGS sequence"/>
</dbReference>
<dbReference type="PATRIC" id="fig|1300343.5.peg.1258"/>
<feature type="chain" id="PRO_5001987923" description="DUF4249 family protein" evidence="1">
    <location>
        <begin position="26"/>
        <end position="186"/>
    </location>
</feature>
<name>A0A0A2GW66_9FLAO</name>